<evidence type="ECO:0000313" key="1">
    <source>
        <dbReference type="EMBL" id="CAK9866050.1"/>
    </source>
</evidence>
<protein>
    <submittedName>
        <fullName evidence="1">Uncharacterized protein</fullName>
    </submittedName>
</protein>
<sequence length="173" mass="18809">MGARVECEREGPDGQVAHQVRDVLQIAADQDTDVLANNQVVHAAKPGRLGMVPGVLDGNHCLFERHVDRDVVHRELEPHGIWDDNLVPVKVVLILDEQFEGVGLLLGLLGGLLGDCAGHVVIIVVVAVGVGQYLVVAEEQVANDRIDNGCRHRCRTPTCRPSRSCADATYWLT</sequence>
<organism evidence="1 2">
    <name type="scientific">Sphagnum jensenii</name>
    <dbReference type="NCBI Taxonomy" id="128206"/>
    <lineage>
        <taxon>Eukaryota</taxon>
        <taxon>Viridiplantae</taxon>
        <taxon>Streptophyta</taxon>
        <taxon>Embryophyta</taxon>
        <taxon>Bryophyta</taxon>
        <taxon>Sphagnophytina</taxon>
        <taxon>Sphagnopsida</taxon>
        <taxon>Sphagnales</taxon>
        <taxon>Sphagnaceae</taxon>
        <taxon>Sphagnum</taxon>
    </lineage>
</organism>
<keyword evidence="2" id="KW-1185">Reference proteome</keyword>
<dbReference type="EMBL" id="OZ023717">
    <property type="protein sequence ID" value="CAK9866050.1"/>
    <property type="molecule type" value="Genomic_DNA"/>
</dbReference>
<evidence type="ECO:0000313" key="2">
    <source>
        <dbReference type="Proteomes" id="UP001497522"/>
    </source>
</evidence>
<reference evidence="1" key="1">
    <citation type="submission" date="2024-03" db="EMBL/GenBank/DDBJ databases">
        <authorList>
            <consortium name="ELIXIR-Norway"/>
            <consortium name="Elixir Norway"/>
        </authorList>
    </citation>
    <scope>NUCLEOTIDE SEQUENCE</scope>
</reference>
<gene>
    <name evidence="1" type="ORF">CSSPJE1EN2_LOCUS9045</name>
</gene>
<name>A0ABP1ATZ6_9BRYO</name>
<accession>A0ABP1ATZ6</accession>
<proteinExistence type="predicted"/>
<dbReference type="Proteomes" id="UP001497522">
    <property type="component" value="Chromosome 16"/>
</dbReference>